<feature type="compositionally biased region" description="Low complexity" evidence="2">
    <location>
        <begin position="34"/>
        <end position="44"/>
    </location>
</feature>
<dbReference type="InterPro" id="IPR000600">
    <property type="entry name" value="ROK"/>
</dbReference>
<dbReference type="AlphaFoldDB" id="Q2JFX3"/>
<comment type="similarity">
    <text evidence="1">Belongs to the ROK (NagC/XylR) family.</text>
</comment>
<dbReference type="KEGG" id="fra:Francci3_0432"/>
<reference evidence="3 4" key="1">
    <citation type="journal article" date="2007" name="Genome Res.">
        <title>Genome characteristics of facultatively symbiotic Frankia sp. strains reflect host range and host plant biogeography.</title>
        <authorList>
            <person name="Normand P."/>
            <person name="Lapierre P."/>
            <person name="Tisa L.S."/>
            <person name="Gogarten J.P."/>
            <person name="Alloisio N."/>
            <person name="Bagnarol E."/>
            <person name="Bassi C.A."/>
            <person name="Berry A.M."/>
            <person name="Bickhart D.M."/>
            <person name="Choisne N."/>
            <person name="Couloux A."/>
            <person name="Cournoyer B."/>
            <person name="Cruveiller S."/>
            <person name="Daubin V."/>
            <person name="Demange N."/>
            <person name="Francino M.P."/>
            <person name="Goltsman E."/>
            <person name="Huang Y."/>
            <person name="Kopp O.R."/>
            <person name="Labarre L."/>
            <person name="Lapidus A."/>
            <person name="Lavire C."/>
            <person name="Marechal J."/>
            <person name="Martinez M."/>
            <person name="Mastronunzio J.E."/>
            <person name="Mullin B.C."/>
            <person name="Niemann J."/>
            <person name="Pujic P."/>
            <person name="Rawnsley T."/>
            <person name="Rouy Z."/>
            <person name="Schenowitz C."/>
            <person name="Sellstedt A."/>
            <person name="Tavares F."/>
            <person name="Tomkins J.P."/>
            <person name="Vallenet D."/>
            <person name="Valverde C."/>
            <person name="Wall L.G."/>
            <person name="Wang Y."/>
            <person name="Medigue C."/>
            <person name="Benson D.R."/>
        </authorList>
    </citation>
    <scope>NUCLEOTIDE SEQUENCE [LARGE SCALE GENOMIC DNA]</scope>
    <source>
        <strain evidence="4">DSM 45818 / CECT 9043 / CcI3</strain>
    </source>
</reference>
<evidence type="ECO:0000313" key="4">
    <source>
        <dbReference type="Proteomes" id="UP000001937"/>
    </source>
</evidence>
<dbReference type="EMBL" id="CP000249">
    <property type="protein sequence ID" value="ABD09819.1"/>
    <property type="molecule type" value="Genomic_DNA"/>
</dbReference>
<dbReference type="PANTHER" id="PTHR18964:SF149">
    <property type="entry name" value="BIFUNCTIONAL UDP-N-ACETYLGLUCOSAMINE 2-EPIMERASE_N-ACETYLMANNOSAMINE KINASE"/>
    <property type="match status" value="1"/>
</dbReference>
<dbReference type="OrthoDB" id="9795247at2"/>
<dbReference type="Gene3D" id="3.30.420.40">
    <property type="match status" value="2"/>
</dbReference>
<dbReference type="PANTHER" id="PTHR18964">
    <property type="entry name" value="ROK (REPRESSOR, ORF, KINASE) FAMILY"/>
    <property type="match status" value="1"/>
</dbReference>
<gene>
    <name evidence="3" type="ordered locus">Francci3_0432</name>
</gene>
<evidence type="ECO:0000256" key="2">
    <source>
        <dbReference type="SAM" id="MobiDB-lite"/>
    </source>
</evidence>
<sequence>MRAPSPTGCLGIDVGGTKVALRIEAAQARTAQARTAQAGAAQAGTNPMGGDEQIGPSRPSGPEGPVRPVETTFQWSPSATATQDIDDLAAHVAALTARWGGRVDAVGVAMPATIDAAGRVTTWPGRPAWTGLDLGAALRDLLPGSTVVCGDDGDLAALAEADAAGCENVVYLGVGTGVGGGIVLGGRSCPGPGRGSSEIGHLIISSDGPSCDCGRRGCVQATASGPATLRRATQRRGAEVTFAELRAAWLAADAWAVRTVGESAAAIATAVIGLTELLHPAMAVVGGGFAAGLPGFPRAVAEHAQTLARPGHPPAPVRPALLGGLSSLFGALLAAQSPARIGRLA</sequence>
<feature type="region of interest" description="Disordered" evidence="2">
    <location>
        <begin position="34"/>
        <end position="70"/>
    </location>
</feature>
<dbReference type="SUPFAM" id="SSF53067">
    <property type="entry name" value="Actin-like ATPase domain"/>
    <property type="match status" value="1"/>
</dbReference>
<dbReference type="STRING" id="106370.Francci3_0432"/>
<dbReference type="HOGENOM" id="CLU_036604_0_4_11"/>
<dbReference type="InterPro" id="IPR043129">
    <property type="entry name" value="ATPase_NBD"/>
</dbReference>
<keyword evidence="4" id="KW-1185">Reference proteome</keyword>
<name>Q2JFX3_FRACC</name>
<proteinExistence type="inferred from homology"/>
<dbReference type="Pfam" id="PF00480">
    <property type="entry name" value="ROK"/>
    <property type="match status" value="1"/>
</dbReference>
<dbReference type="RefSeq" id="WP_011434897.1">
    <property type="nucleotide sequence ID" value="NC_007777.1"/>
</dbReference>
<protein>
    <submittedName>
        <fullName evidence="3">ROK</fullName>
    </submittedName>
</protein>
<dbReference type="Proteomes" id="UP000001937">
    <property type="component" value="Chromosome"/>
</dbReference>
<organism evidence="3 4">
    <name type="scientific">Frankia casuarinae (strain DSM 45818 / CECT 9043 / HFP020203 / CcI3)</name>
    <dbReference type="NCBI Taxonomy" id="106370"/>
    <lineage>
        <taxon>Bacteria</taxon>
        <taxon>Bacillati</taxon>
        <taxon>Actinomycetota</taxon>
        <taxon>Actinomycetes</taxon>
        <taxon>Frankiales</taxon>
        <taxon>Frankiaceae</taxon>
        <taxon>Frankia</taxon>
    </lineage>
</organism>
<dbReference type="eggNOG" id="COG1940">
    <property type="taxonomic scope" value="Bacteria"/>
</dbReference>
<evidence type="ECO:0000256" key="1">
    <source>
        <dbReference type="ARBA" id="ARBA00006479"/>
    </source>
</evidence>
<accession>Q2JFX3</accession>
<evidence type="ECO:0000313" key="3">
    <source>
        <dbReference type="EMBL" id="ABD09819.1"/>
    </source>
</evidence>